<sequence>MENNSTKLIKILNRIPDIRQQSKLLHSLIDIIFIAIVATA</sequence>
<protein>
    <submittedName>
        <fullName evidence="1">Uncharacterized protein</fullName>
    </submittedName>
</protein>
<dbReference type="EMBL" id="HF563609">
    <property type="protein sequence ID" value="CCP26443.1"/>
    <property type="molecule type" value="Genomic_DNA"/>
</dbReference>
<evidence type="ECO:0000313" key="2">
    <source>
        <dbReference type="Proteomes" id="UP000010802"/>
    </source>
</evidence>
<evidence type="ECO:0000313" key="1">
    <source>
        <dbReference type="EMBL" id="CCP26443.1"/>
    </source>
</evidence>
<dbReference type="AlphaFoldDB" id="L0S3J1"/>
<dbReference type="Proteomes" id="UP000010802">
    <property type="component" value="Chromosome"/>
</dbReference>
<dbReference type="KEGG" id="tae:TepiRe1_1664"/>
<dbReference type="PATRIC" id="fig|1209989.3.peg.1910"/>
<accession>L0S3J1</accession>
<keyword evidence="2" id="KW-1185">Reference proteome</keyword>
<gene>
    <name evidence="1" type="ordered locus">TEPIRE1_1664</name>
</gene>
<organism evidence="1 2">
    <name type="scientific">Tepidanaerobacter acetatoxydans (strain DSM 21804 / JCM 16047 / Re1)</name>
    <dbReference type="NCBI Taxonomy" id="1209989"/>
    <lineage>
        <taxon>Bacteria</taxon>
        <taxon>Bacillati</taxon>
        <taxon>Bacillota</taxon>
        <taxon>Clostridia</taxon>
        <taxon>Thermosediminibacterales</taxon>
        <taxon>Tepidanaerobacteraceae</taxon>
        <taxon>Tepidanaerobacter</taxon>
    </lineage>
</organism>
<reference evidence="2" key="1">
    <citation type="journal article" date="2013" name="Genome Announc.">
        <title>First genome sequence of a syntrophic acetate-oxidizing bacterium, Tepidanaerobacter acetatoxydans strain Re1.</title>
        <authorList>
            <person name="Manzoor S."/>
            <person name="Bongcam-Rudloff E."/>
            <person name="Schnurer A."/>
            <person name="Muller B."/>
        </authorList>
    </citation>
    <scope>NUCLEOTIDE SEQUENCE [LARGE SCALE GENOMIC DNA]</scope>
    <source>
        <strain evidence="2">Re1</strain>
    </source>
</reference>
<dbReference type="HOGENOM" id="CLU_3297781_0_0_9"/>
<name>L0S3J1_TEPAE</name>
<proteinExistence type="predicted"/>